<gene>
    <name evidence="10" type="ORF">OM074_19540</name>
</gene>
<evidence type="ECO:0000256" key="3">
    <source>
        <dbReference type="ARBA" id="ARBA00022679"/>
    </source>
</evidence>
<proteinExistence type="predicted"/>
<dbReference type="PANTHER" id="PTHR48090:SF3">
    <property type="entry name" value="UNDECAPRENYL-PHOSPHATE 4-DEOXY-4-FORMAMIDO-L-ARABINOSE TRANSFERASE"/>
    <property type="match status" value="1"/>
</dbReference>
<dbReference type="RefSeq" id="WP_301202300.1">
    <property type="nucleotide sequence ID" value="NZ_JAPDPI010000064.1"/>
</dbReference>
<keyword evidence="7 8" id="KW-0472">Membrane</keyword>
<dbReference type="InterPro" id="IPR001173">
    <property type="entry name" value="Glyco_trans_2-like"/>
</dbReference>
<dbReference type="InterPro" id="IPR050256">
    <property type="entry name" value="Glycosyltransferase_2"/>
</dbReference>
<keyword evidence="5" id="KW-0448">Lipopolysaccharide biosynthesis</keyword>
<dbReference type="Pfam" id="PF00535">
    <property type="entry name" value="Glycos_transf_2"/>
    <property type="match status" value="1"/>
</dbReference>
<keyword evidence="1" id="KW-1003">Cell membrane</keyword>
<organism evidence="10 11">
    <name type="scientific">Plebeiibacterium marinum</name>
    <dbReference type="NCBI Taxonomy" id="2992111"/>
    <lineage>
        <taxon>Bacteria</taxon>
        <taxon>Pseudomonadati</taxon>
        <taxon>Bacteroidota</taxon>
        <taxon>Bacteroidia</taxon>
        <taxon>Marinilabiliales</taxon>
        <taxon>Marinilabiliaceae</taxon>
        <taxon>Plebeiibacterium</taxon>
    </lineage>
</organism>
<dbReference type="Gene3D" id="3.90.550.10">
    <property type="entry name" value="Spore Coat Polysaccharide Biosynthesis Protein SpsA, Chain A"/>
    <property type="match status" value="1"/>
</dbReference>
<evidence type="ECO:0000259" key="9">
    <source>
        <dbReference type="Pfam" id="PF00535"/>
    </source>
</evidence>
<dbReference type="InterPro" id="IPR029044">
    <property type="entry name" value="Nucleotide-diphossugar_trans"/>
</dbReference>
<feature type="transmembrane region" description="Helical" evidence="8">
    <location>
        <begin position="234"/>
        <end position="255"/>
    </location>
</feature>
<dbReference type="CDD" id="cd04187">
    <property type="entry name" value="DPM1_like_bac"/>
    <property type="match status" value="1"/>
</dbReference>
<keyword evidence="2" id="KW-0328">Glycosyltransferase</keyword>
<dbReference type="AlphaFoldDB" id="A0AAE3MIR2"/>
<keyword evidence="11" id="KW-1185">Reference proteome</keyword>
<feature type="transmembrane region" description="Helical" evidence="8">
    <location>
        <begin position="275"/>
        <end position="299"/>
    </location>
</feature>
<evidence type="ECO:0000256" key="4">
    <source>
        <dbReference type="ARBA" id="ARBA00022692"/>
    </source>
</evidence>
<evidence type="ECO:0000313" key="11">
    <source>
        <dbReference type="Proteomes" id="UP001207408"/>
    </source>
</evidence>
<keyword evidence="4 8" id="KW-0812">Transmembrane</keyword>
<evidence type="ECO:0000256" key="6">
    <source>
        <dbReference type="ARBA" id="ARBA00022989"/>
    </source>
</evidence>
<dbReference type="GO" id="GO:0005886">
    <property type="term" value="C:plasma membrane"/>
    <property type="evidence" value="ECO:0007669"/>
    <property type="project" value="TreeGrafter"/>
</dbReference>
<sequence length="316" mass="36223">MDLSIVVPLFNEEESLKELFDWVNKVLKENEISYELLFVDDGSNDSSWEVVEELASENKEVRGIKFRRNYGKSAALYSGFDAARGDVVITMDADLQDNPDELPGLYRMIIDEGYDLVSGWKKKRHDPLGKTIPSKLFNRTARWVSGIKLHDFNCGLKAYRKEVVKSVEVYGEMHRYIPILAKRNGFGKIGEKVVIHRERQYGVSKFGVERFLKGFLDLLSVTFISKFGKRPMHLFGGLGTLMFMVGFFSSVYLGIRKLYYVYHDIPQALLTSSPYFYIALACMIIGTQLFVAGFLAELVSRNSPERNKYQIEKVLK</sequence>
<reference evidence="10" key="1">
    <citation type="submission" date="2022-10" db="EMBL/GenBank/DDBJ databases">
        <authorList>
            <person name="Yu W.X."/>
        </authorList>
    </citation>
    <scope>NUCLEOTIDE SEQUENCE</scope>
    <source>
        <strain evidence="10">D04</strain>
    </source>
</reference>
<evidence type="ECO:0000256" key="1">
    <source>
        <dbReference type="ARBA" id="ARBA00022475"/>
    </source>
</evidence>
<protein>
    <submittedName>
        <fullName evidence="10">Glycosyltransferase family 2 protein</fullName>
    </submittedName>
</protein>
<keyword evidence="6 8" id="KW-1133">Transmembrane helix</keyword>
<keyword evidence="3" id="KW-0808">Transferase</keyword>
<evidence type="ECO:0000313" key="10">
    <source>
        <dbReference type="EMBL" id="MCW3807827.1"/>
    </source>
</evidence>
<evidence type="ECO:0000256" key="2">
    <source>
        <dbReference type="ARBA" id="ARBA00022676"/>
    </source>
</evidence>
<dbReference type="PANTHER" id="PTHR48090">
    <property type="entry name" value="UNDECAPRENYL-PHOSPHATE 4-DEOXY-4-FORMAMIDO-L-ARABINOSE TRANSFERASE-RELATED"/>
    <property type="match status" value="1"/>
</dbReference>
<comment type="caution">
    <text evidence="10">The sequence shown here is derived from an EMBL/GenBank/DDBJ whole genome shotgun (WGS) entry which is preliminary data.</text>
</comment>
<evidence type="ECO:0000256" key="8">
    <source>
        <dbReference type="SAM" id="Phobius"/>
    </source>
</evidence>
<evidence type="ECO:0000256" key="7">
    <source>
        <dbReference type="ARBA" id="ARBA00023136"/>
    </source>
</evidence>
<accession>A0AAE3MIR2</accession>
<dbReference type="GO" id="GO:0099621">
    <property type="term" value="F:undecaprenyl-phosphate 4-deoxy-4-formamido-L-arabinose transferase activity"/>
    <property type="evidence" value="ECO:0007669"/>
    <property type="project" value="TreeGrafter"/>
</dbReference>
<feature type="domain" description="Glycosyltransferase 2-like" evidence="9">
    <location>
        <begin position="4"/>
        <end position="165"/>
    </location>
</feature>
<dbReference type="EMBL" id="JAPDPI010000064">
    <property type="protein sequence ID" value="MCW3807827.1"/>
    <property type="molecule type" value="Genomic_DNA"/>
</dbReference>
<name>A0AAE3MIR2_9BACT</name>
<dbReference type="SUPFAM" id="SSF53448">
    <property type="entry name" value="Nucleotide-diphospho-sugar transferases"/>
    <property type="match status" value="1"/>
</dbReference>
<evidence type="ECO:0000256" key="5">
    <source>
        <dbReference type="ARBA" id="ARBA00022985"/>
    </source>
</evidence>
<dbReference type="GO" id="GO:0009103">
    <property type="term" value="P:lipopolysaccharide biosynthetic process"/>
    <property type="evidence" value="ECO:0007669"/>
    <property type="project" value="UniProtKB-KW"/>
</dbReference>
<dbReference type="Proteomes" id="UP001207408">
    <property type="component" value="Unassembled WGS sequence"/>
</dbReference>